<protein>
    <submittedName>
        <fullName evidence="1">Uncharacterized protein</fullName>
    </submittedName>
</protein>
<comment type="caution">
    <text evidence="1">The sequence shown here is derived from an EMBL/GenBank/DDBJ whole genome shotgun (WGS) entry which is preliminary data.</text>
</comment>
<name>A0ACB9SLX7_HOLOL</name>
<evidence type="ECO:0000313" key="2">
    <source>
        <dbReference type="Proteomes" id="UP001056778"/>
    </source>
</evidence>
<gene>
    <name evidence="1" type="ORF">MML48_8g00006779</name>
</gene>
<accession>A0ACB9SLX7</accession>
<keyword evidence="2" id="KW-1185">Reference proteome</keyword>
<sequence>MKPVIVPFRGGSTTILLIVAVAFPIDLPHYNVYLSFYIGAGYGISQNISTYEYPPIVQSRSSIDRKDAYTVIENKLEAHGYPGKACLLRTICEASEYSMEHNGVLADILHIILTPSSSKSEDLVEYEQAEIYGKINQHCKKYVKKCTQSILDLISILGDVLH</sequence>
<dbReference type="EMBL" id="CM043022">
    <property type="protein sequence ID" value="KAI4456128.1"/>
    <property type="molecule type" value="Genomic_DNA"/>
</dbReference>
<reference evidence="1" key="1">
    <citation type="submission" date="2022-04" db="EMBL/GenBank/DDBJ databases">
        <title>Chromosome-scale genome assembly of Holotrichia oblita Faldermann.</title>
        <authorList>
            <person name="Rongchong L."/>
        </authorList>
    </citation>
    <scope>NUCLEOTIDE SEQUENCE</scope>
    <source>
        <strain evidence="1">81SQS9</strain>
    </source>
</reference>
<dbReference type="Proteomes" id="UP001056778">
    <property type="component" value="Chromosome 8"/>
</dbReference>
<organism evidence="1 2">
    <name type="scientific">Holotrichia oblita</name>
    <name type="common">Chafer beetle</name>
    <dbReference type="NCBI Taxonomy" id="644536"/>
    <lineage>
        <taxon>Eukaryota</taxon>
        <taxon>Metazoa</taxon>
        <taxon>Ecdysozoa</taxon>
        <taxon>Arthropoda</taxon>
        <taxon>Hexapoda</taxon>
        <taxon>Insecta</taxon>
        <taxon>Pterygota</taxon>
        <taxon>Neoptera</taxon>
        <taxon>Endopterygota</taxon>
        <taxon>Coleoptera</taxon>
        <taxon>Polyphaga</taxon>
        <taxon>Scarabaeiformia</taxon>
        <taxon>Scarabaeidae</taxon>
        <taxon>Melolonthinae</taxon>
        <taxon>Holotrichia</taxon>
    </lineage>
</organism>
<evidence type="ECO:0000313" key="1">
    <source>
        <dbReference type="EMBL" id="KAI4456128.1"/>
    </source>
</evidence>
<proteinExistence type="predicted"/>